<dbReference type="Pfam" id="PF03698">
    <property type="entry name" value="UPF0180"/>
    <property type="match status" value="1"/>
</dbReference>
<name>A0A147KC40_9BACI</name>
<comment type="caution">
    <text evidence="2">The sequence shown here is derived from an EMBL/GenBank/DDBJ whole genome shotgun (WGS) entry which is preliminary data.</text>
</comment>
<keyword evidence="3" id="KW-1185">Reference proteome</keyword>
<dbReference type="STRING" id="1150625.Q75_01495"/>
<dbReference type="EMBL" id="LDYG01000003">
    <property type="protein sequence ID" value="KUP09138.1"/>
    <property type="molecule type" value="Genomic_DNA"/>
</dbReference>
<dbReference type="RefSeq" id="WP_010170757.1">
    <property type="nucleotide sequence ID" value="NZ_LDYG01000003.1"/>
</dbReference>
<organism evidence="2 3">
    <name type="scientific">Bacillus coahuilensis p1.1.43</name>
    <dbReference type="NCBI Taxonomy" id="1150625"/>
    <lineage>
        <taxon>Bacteria</taxon>
        <taxon>Bacillati</taxon>
        <taxon>Bacillota</taxon>
        <taxon>Bacilli</taxon>
        <taxon>Bacillales</taxon>
        <taxon>Bacillaceae</taxon>
        <taxon>Bacillus</taxon>
    </lineage>
</organism>
<dbReference type="Proteomes" id="UP000074108">
    <property type="component" value="Unassembled WGS sequence"/>
</dbReference>
<protein>
    <recommendedName>
        <fullName evidence="1">UPF0180 protein Q75_01495</fullName>
    </recommendedName>
</protein>
<dbReference type="AlphaFoldDB" id="A0A147KC40"/>
<dbReference type="PATRIC" id="fig|1150625.3.peg.313"/>
<dbReference type="NCBIfam" id="NF002845">
    <property type="entry name" value="PRK03094.1"/>
    <property type="match status" value="1"/>
</dbReference>
<proteinExistence type="inferred from homology"/>
<evidence type="ECO:0000256" key="1">
    <source>
        <dbReference type="HAMAP-Rule" id="MF_00506"/>
    </source>
</evidence>
<evidence type="ECO:0000313" key="2">
    <source>
        <dbReference type="EMBL" id="KUP09138.1"/>
    </source>
</evidence>
<sequence>MAKIGVEQSLTNVAEALRSKGHQVIDLKQEADATGCDCCVITGGDANMMGIQNVATQGPVIEATGMSADEVCQCVEDRLQ</sequence>
<dbReference type="InterPro" id="IPR005370">
    <property type="entry name" value="UPF0180"/>
</dbReference>
<gene>
    <name evidence="2" type="ORF">Q75_01495</name>
</gene>
<dbReference type="OrthoDB" id="1708042at2"/>
<evidence type="ECO:0000313" key="3">
    <source>
        <dbReference type="Proteomes" id="UP000074108"/>
    </source>
</evidence>
<comment type="similarity">
    <text evidence="1">Belongs to the UPF0180 family.</text>
</comment>
<dbReference type="HAMAP" id="MF_00506">
    <property type="entry name" value="UPF0180"/>
    <property type="match status" value="1"/>
</dbReference>
<reference evidence="2 3" key="1">
    <citation type="journal article" date="2016" name="Front. Microbiol.">
        <title>Microevolution Analysis of Bacillus coahuilensis Unveils Differences in Phosphorus Acquisition Strategies and Their Regulation.</title>
        <authorList>
            <person name="Gomez-Lunar Z."/>
            <person name="Hernandez-Gonzalez I."/>
            <person name="Rodriguez-Torres M.D."/>
            <person name="Souza V."/>
            <person name="Olmedo-Alvarez G."/>
        </authorList>
    </citation>
    <scope>NUCLEOTIDE SEQUENCE [LARGE SCALE GENOMIC DNA]</scope>
    <source>
        <strain evidence="3">p1.1.43</strain>
    </source>
</reference>
<accession>A0A147KC40</accession>